<evidence type="ECO:0000313" key="2">
    <source>
        <dbReference type="Proteomes" id="UP001652625"/>
    </source>
</evidence>
<protein>
    <submittedName>
        <fullName evidence="3">Uncharacterized protein PF3D7_1120600 isoform X2</fullName>
    </submittedName>
</protein>
<feature type="chain" id="PRO_5046298823" evidence="1">
    <location>
        <begin position="16"/>
        <end position="565"/>
    </location>
</feature>
<organism evidence="2 3">
    <name type="scientific">Hydra vulgaris</name>
    <name type="common">Hydra</name>
    <name type="synonym">Hydra attenuata</name>
    <dbReference type="NCBI Taxonomy" id="6087"/>
    <lineage>
        <taxon>Eukaryota</taxon>
        <taxon>Metazoa</taxon>
        <taxon>Cnidaria</taxon>
        <taxon>Hydrozoa</taxon>
        <taxon>Hydroidolina</taxon>
        <taxon>Anthoathecata</taxon>
        <taxon>Aplanulata</taxon>
        <taxon>Hydridae</taxon>
        <taxon>Hydra</taxon>
    </lineage>
</organism>
<sequence length="565" mass="63402">MRLIYLFFVISFISAYKLRKKSHQGVAEARQGIIDVTVLQPTPTDHQSLNLENTSDGLTTASLTEGDIPLKIHVKHHHNITNIEADGHESNSKHVKDTTETIYTIKNSGTALNNQAKEETDKTIDVPTETTSDVISNHVLKEPHSSNDVPIEKNSYYEIVNADRPVQSDVLTLSKQVTILNHVDTTTTPFLVSTNLNEETKISSNAADDIVKGNEDPFAHLLEKLEQEEGTHITTVQHPTKKINSHSFSSKSAHDKLLEMVNELKEAVQQMQVSSETPQVVKTLSTSMIDSLTSNFHQNDNKITLTEIEDALKKAISHNEHKPDYESFGLLKNAFESVVKDIQKTHEINLVNNQPSVSVSENSKIIKSEGNDVLNDKAEDIVSEEHIQKVSLPSTNTIHSDTNNLDFHAVPEESNEHSIVNRLQNVKKILEEIINLVLHESEAPIDNEHHVESSFNHHEKPQQMHIRVKFIDLTGHDKPFVENGAKKMMVPTRVNAAVVPLNIYKKSQTDLSKVFLNDIKLPKGEESKAVILTKTNEERSKVIASIYRRAIKSVLKTLQKKKQSS</sequence>
<keyword evidence="2" id="KW-1185">Reference proteome</keyword>
<keyword evidence="1" id="KW-0732">Signal</keyword>
<feature type="signal peptide" evidence="1">
    <location>
        <begin position="1"/>
        <end position="15"/>
    </location>
</feature>
<dbReference type="GeneID" id="100200621"/>
<accession>A0ABM4B7V1</accession>
<dbReference type="RefSeq" id="XP_065644937.1">
    <property type="nucleotide sequence ID" value="XM_065788865.1"/>
</dbReference>
<name>A0ABM4B7V1_HYDVU</name>
<dbReference type="Proteomes" id="UP001652625">
    <property type="component" value="Chromosome 01"/>
</dbReference>
<evidence type="ECO:0000256" key="1">
    <source>
        <dbReference type="SAM" id="SignalP"/>
    </source>
</evidence>
<proteinExistence type="predicted"/>
<gene>
    <name evidence="3" type="primary">LOC100200621</name>
</gene>
<reference evidence="2" key="1">
    <citation type="submission" date="2025-05" db="UniProtKB">
        <authorList>
            <consortium name="RefSeq"/>
        </authorList>
    </citation>
    <scope>NUCLEOTIDE SEQUENCE [LARGE SCALE GENOMIC DNA]</scope>
</reference>
<reference evidence="3" key="2">
    <citation type="submission" date="2025-08" db="UniProtKB">
        <authorList>
            <consortium name="RefSeq"/>
        </authorList>
    </citation>
    <scope>IDENTIFICATION</scope>
</reference>
<evidence type="ECO:0000313" key="3">
    <source>
        <dbReference type="RefSeq" id="XP_065644937.1"/>
    </source>
</evidence>